<evidence type="ECO:0000256" key="6">
    <source>
        <dbReference type="ARBA" id="ARBA00022833"/>
    </source>
</evidence>
<evidence type="ECO:0000313" key="13">
    <source>
        <dbReference type="Proteomes" id="UP001276564"/>
    </source>
</evidence>
<evidence type="ECO:0000259" key="11">
    <source>
        <dbReference type="Pfam" id="PF08533"/>
    </source>
</evidence>
<dbReference type="InterPro" id="IPR017853">
    <property type="entry name" value="GH"/>
</dbReference>
<comment type="caution">
    <text evidence="12">The sequence shown here is derived from an EMBL/GenBank/DDBJ whole genome shotgun (WGS) entry which is preliminary data.</text>
</comment>
<evidence type="ECO:0000256" key="4">
    <source>
        <dbReference type="ARBA" id="ARBA00022723"/>
    </source>
</evidence>
<organism evidence="12 13">
    <name type="scientific">Mesorhizobium abyssinicae</name>
    <dbReference type="NCBI Taxonomy" id="1209958"/>
    <lineage>
        <taxon>Bacteria</taxon>
        <taxon>Pseudomonadati</taxon>
        <taxon>Pseudomonadota</taxon>
        <taxon>Alphaproteobacteria</taxon>
        <taxon>Hyphomicrobiales</taxon>
        <taxon>Phyllobacteriaceae</taxon>
        <taxon>Mesorhizobium</taxon>
    </lineage>
</organism>
<reference evidence="12 13" key="1">
    <citation type="submission" date="2023-08" db="EMBL/GenBank/DDBJ databases">
        <title>Implementing the SeqCode for naming new Mesorhizobium species isolated from Vachellia karroo root nodules.</title>
        <authorList>
            <person name="Van Lill M."/>
        </authorList>
    </citation>
    <scope>NUCLEOTIDE SEQUENCE [LARGE SCALE GENOMIC DNA]</scope>
    <source>
        <strain evidence="12 13">VK4B</strain>
    </source>
</reference>
<dbReference type="PIRSF" id="PIRSF001084">
    <property type="entry name" value="B-galactosidase"/>
    <property type="match status" value="1"/>
</dbReference>
<dbReference type="Gene3D" id="3.20.20.80">
    <property type="entry name" value="Glycosidases"/>
    <property type="match status" value="1"/>
</dbReference>
<name>A0ABU5ALK7_9HYPH</name>
<dbReference type="InterPro" id="IPR013529">
    <property type="entry name" value="Glyco_hydro_42_N"/>
</dbReference>
<dbReference type="Pfam" id="PF02449">
    <property type="entry name" value="Glyco_hydro_42"/>
    <property type="match status" value="1"/>
</dbReference>
<dbReference type="EMBL" id="JAVIIP010000005">
    <property type="protein sequence ID" value="MDX8538144.1"/>
    <property type="molecule type" value="Genomic_DNA"/>
</dbReference>
<keyword evidence="7 8" id="KW-0326">Glycosidase</keyword>
<comment type="similarity">
    <text evidence="2 8">Belongs to the glycosyl hydrolase 42 family.</text>
</comment>
<dbReference type="Proteomes" id="UP001276564">
    <property type="component" value="Unassembled WGS sequence"/>
</dbReference>
<comment type="catalytic activity">
    <reaction evidence="1 8">
        <text>Hydrolysis of terminal non-reducing beta-D-galactose residues in beta-D-galactosides.</text>
        <dbReference type="EC" id="3.2.1.23"/>
    </reaction>
</comment>
<keyword evidence="4" id="KW-0479">Metal-binding</keyword>
<proteinExistence type="inferred from homology"/>
<dbReference type="RefSeq" id="WP_127285812.1">
    <property type="nucleotide sequence ID" value="NZ_JAVIIP010000005.1"/>
</dbReference>
<dbReference type="InterPro" id="IPR013738">
    <property type="entry name" value="Beta_galactosidase_Trimer"/>
</dbReference>
<evidence type="ECO:0000256" key="3">
    <source>
        <dbReference type="ARBA" id="ARBA00012756"/>
    </source>
</evidence>
<evidence type="ECO:0000313" key="12">
    <source>
        <dbReference type="EMBL" id="MDX8538144.1"/>
    </source>
</evidence>
<accession>A0ABU5ALK7</accession>
<evidence type="ECO:0000256" key="7">
    <source>
        <dbReference type="ARBA" id="ARBA00023295"/>
    </source>
</evidence>
<dbReference type="InterPro" id="IPR029062">
    <property type="entry name" value="Class_I_gatase-like"/>
</dbReference>
<dbReference type="PANTHER" id="PTHR36447:SF2">
    <property type="entry name" value="BETA-GALACTOSIDASE YESZ"/>
    <property type="match status" value="1"/>
</dbReference>
<gene>
    <name evidence="12" type="ORF">RFM23_10985</name>
</gene>
<evidence type="ECO:0000256" key="5">
    <source>
        <dbReference type="ARBA" id="ARBA00022801"/>
    </source>
</evidence>
<feature type="domain" description="Beta-galactosidase C-terminal" evidence="11">
    <location>
        <begin position="655"/>
        <end position="710"/>
    </location>
</feature>
<dbReference type="CDD" id="cd03143">
    <property type="entry name" value="A4_beta-galactosidase_middle_domain"/>
    <property type="match status" value="1"/>
</dbReference>
<dbReference type="EC" id="3.2.1.23" evidence="3 8"/>
<dbReference type="Pfam" id="PF08533">
    <property type="entry name" value="Glyco_hydro_42C"/>
    <property type="match status" value="1"/>
</dbReference>
<protein>
    <recommendedName>
        <fullName evidence="3 8">Beta-galactosidase</fullName>
        <shortName evidence="8">Beta-gal</shortName>
        <ecNumber evidence="3 8">3.2.1.23</ecNumber>
    </recommendedName>
</protein>
<evidence type="ECO:0000256" key="8">
    <source>
        <dbReference type="PIRNR" id="PIRNR001084"/>
    </source>
</evidence>
<evidence type="ECO:0000256" key="2">
    <source>
        <dbReference type="ARBA" id="ARBA00005940"/>
    </source>
</evidence>
<dbReference type="SUPFAM" id="SSF51445">
    <property type="entry name" value="(Trans)glycosidases"/>
    <property type="match status" value="1"/>
</dbReference>
<dbReference type="Pfam" id="PF08532">
    <property type="entry name" value="Glyco_hydro_42M"/>
    <property type="match status" value="1"/>
</dbReference>
<keyword evidence="6" id="KW-0862">Zinc</keyword>
<dbReference type="InterPro" id="IPR003476">
    <property type="entry name" value="Glyco_hydro_42"/>
</dbReference>
<keyword evidence="5 8" id="KW-0378">Hydrolase</keyword>
<dbReference type="InterPro" id="IPR013739">
    <property type="entry name" value="Beta_galactosidase_C"/>
</dbReference>
<feature type="domain" description="Beta-galactosidase trimerisation" evidence="10">
    <location>
        <begin position="444"/>
        <end position="645"/>
    </location>
</feature>
<dbReference type="PANTHER" id="PTHR36447">
    <property type="entry name" value="BETA-GALACTOSIDASE GANA"/>
    <property type="match status" value="1"/>
</dbReference>
<dbReference type="Gene3D" id="2.60.40.1180">
    <property type="entry name" value="Golgi alpha-mannosidase II"/>
    <property type="match status" value="1"/>
</dbReference>
<evidence type="ECO:0000259" key="10">
    <source>
        <dbReference type="Pfam" id="PF08532"/>
    </source>
</evidence>
<sequence length="713" mass="79464">MHCKKPAPLSVWRPLNLDRFLLGAPHYPEHVDESCWRRDAERMLAAGVNTVRMGEFAWHIFEPYEGKFDFDLFDRAIEVLGAVGIDTIMCTPTATPPRWLTVNYPEVLRVDVNGHRASHGSRQHADTTSPVFRAHSRRITRAMAEHYNNNPRVIGWQTDNELNTTVSESFAPSTRLEFQKFLQHKYGAIGALNFAWGGHFWATAYDDFSQIDLPRPLMPSYPSPGQVQDYHRFLAAATAAFQHDQVEILRAANPDWFVFHNLGQLADIDFRGQFGQDLDFIGFDIYPMLYDEMRRTGGHAATQALHLDICRAYSGNYIVPEQASGFGSQPGFSTMTPEPGEMRRMAMTSVARGADGIMFFRWRPAHFGAEIYWMGVIDHDDVPRRRYDEASRFFHDIAAIKNQILGTVVRMDIGIAGADFDNQEAHKTYAMGLPSPLDDATLLHRYCYRNGIACGFIHPEDDLSRLKALYVPHWVMWKQEWNAAVEAFVRSGGTLILSALTGTRDENNHIVREQAPGRDLSALSGVKVAEFGRLVPQGGAGLFPLFRQAATGAHVPPSPLPASSAERKYHFTFGNRQFEAAHLYELLEVAPDTEVLGAWSSRFCAGQPAITSRQLGKGRVVYVGTYLTHELAEAIAEGVLTRAGVAPLLPELPDGVEVSIREAEDRQLMFVQNTTEVPVAVPGVPQGLDLLTGRPTAGPMQLEAYGSAVILLS</sequence>
<dbReference type="InterPro" id="IPR013780">
    <property type="entry name" value="Glyco_hydro_b"/>
</dbReference>
<dbReference type="Gene3D" id="3.40.50.880">
    <property type="match status" value="1"/>
</dbReference>
<evidence type="ECO:0000256" key="1">
    <source>
        <dbReference type="ARBA" id="ARBA00001412"/>
    </source>
</evidence>
<dbReference type="SUPFAM" id="SSF52317">
    <property type="entry name" value="Class I glutamine amidotransferase-like"/>
    <property type="match status" value="1"/>
</dbReference>
<keyword evidence="13" id="KW-1185">Reference proteome</keyword>
<evidence type="ECO:0000259" key="9">
    <source>
        <dbReference type="Pfam" id="PF02449"/>
    </source>
</evidence>
<feature type="domain" description="Glycoside hydrolase family 42 N-terminal" evidence="9">
    <location>
        <begin position="27"/>
        <end position="398"/>
    </location>
</feature>